<dbReference type="Proteomes" id="UP000199603">
    <property type="component" value="Unassembled WGS sequence"/>
</dbReference>
<name>A0A1G6YW38_9GAMM</name>
<organism evidence="1 2">
    <name type="scientific">Aquimonas voraii</name>
    <dbReference type="NCBI Taxonomy" id="265719"/>
    <lineage>
        <taxon>Bacteria</taxon>
        <taxon>Pseudomonadati</taxon>
        <taxon>Pseudomonadota</taxon>
        <taxon>Gammaproteobacteria</taxon>
        <taxon>Lysobacterales</taxon>
        <taxon>Lysobacteraceae</taxon>
        <taxon>Aquimonas</taxon>
    </lineage>
</organism>
<reference evidence="1 2" key="1">
    <citation type="submission" date="2016-10" db="EMBL/GenBank/DDBJ databases">
        <authorList>
            <person name="de Groot N.N."/>
        </authorList>
    </citation>
    <scope>NUCLEOTIDE SEQUENCE [LARGE SCALE GENOMIC DNA]</scope>
    <source>
        <strain evidence="1 2">DSM 16957</strain>
    </source>
</reference>
<evidence type="ECO:0000313" key="1">
    <source>
        <dbReference type="EMBL" id="SDD94609.1"/>
    </source>
</evidence>
<sequence>MRTVKLLSQEHQFALTEGGGGGLFLEVLCGGFAMYELEMKLNDEEIERFRAVGVDFLASLANEIRRKSPELVARLKER</sequence>
<protein>
    <submittedName>
        <fullName evidence="1">Uncharacterized protein</fullName>
    </submittedName>
</protein>
<gene>
    <name evidence="1" type="ORF">SAMN04488509_11161</name>
</gene>
<accession>A0A1G6YW38</accession>
<proteinExistence type="predicted"/>
<keyword evidence="2" id="KW-1185">Reference proteome</keyword>
<dbReference type="EMBL" id="FNAG01000011">
    <property type="protein sequence ID" value="SDD94609.1"/>
    <property type="molecule type" value="Genomic_DNA"/>
</dbReference>
<dbReference type="AlphaFoldDB" id="A0A1G6YW38"/>
<evidence type="ECO:0000313" key="2">
    <source>
        <dbReference type="Proteomes" id="UP000199603"/>
    </source>
</evidence>